<dbReference type="InterPro" id="IPR029510">
    <property type="entry name" value="Ald_DH_CS_GLU"/>
</dbReference>
<sequence>MSWSLTTPTYRSKILLKVADLIESNSDDFALAESKDQGKPVNLAKTVDIPRCVLNFRFFATAILHDTNKSTVISQPVSAINYVTKHPVGVAGLISPWNLPLYLLTFKMAPALATGNTVVAKPSEFTSVTSWMLAKVLNEAGLPPGVVNFVFGTGPKAGEALVTHPNVPLISFTGSTATGQRITEKSAPFYKKLSLEMGGKNACIVFDDFDYGLLPNIVRRYFSDHPASFDVTFFILRSCYANQGEICLCSSRIFVQRKIYDRFVKDFLNITKNLKTGDPRNHDTDLGALISSEHRAKVQRFVDDAKSRGCKVLCGDEQLSLDPYCKDGYFMAPVALSEVQDSDPIMQEEVFGPVVCILPFENDEEVIYRANNVKYGLSASVWSKSVERLTKISQALQVGTVWCNCWLIRDLNMPFGGSKASGIGREGADDSIEFYTERKTTCIKID</sequence>
<dbReference type="PANTHER" id="PTHR43720:SF2">
    <property type="entry name" value="2-AMINOMUCONIC SEMIALDEHYDE DEHYDROGENASE"/>
    <property type="match status" value="1"/>
</dbReference>
<organism evidence="7 8">
    <name type="scientific">Romanomermis culicivorax</name>
    <name type="common">Nematode worm</name>
    <dbReference type="NCBI Taxonomy" id="13658"/>
    <lineage>
        <taxon>Eukaryota</taxon>
        <taxon>Metazoa</taxon>
        <taxon>Ecdysozoa</taxon>
        <taxon>Nematoda</taxon>
        <taxon>Enoplea</taxon>
        <taxon>Dorylaimia</taxon>
        <taxon>Mermithida</taxon>
        <taxon>Mermithoidea</taxon>
        <taxon>Mermithidae</taxon>
        <taxon>Romanomermis</taxon>
    </lineage>
</organism>
<protein>
    <submittedName>
        <fullName evidence="8">Aldehyde dehydrogenase domain-containing protein</fullName>
    </submittedName>
</protein>
<dbReference type="OMA" id="PMPIAAW"/>
<dbReference type="InterPro" id="IPR015590">
    <property type="entry name" value="Aldehyde_DH_dom"/>
</dbReference>
<dbReference type="SUPFAM" id="SSF53720">
    <property type="entry name" value="ALDH-like"/>
    <property type="match status" value="1"/>
</dbReference>
<feature type="active site" evidence="4">
    <location>
        <position position="196"/>
    </location>
</feature>
<name>A0A915K5B9_ROMCU</name>
<comment type="similarity">
    <text evidence="1 5">Belongs to the aldehyde dehydrogenase family.</text>
</comment>
<dbReference type="Pfam" id="PF00171">
    <property type="entry name" value="Aldedh"/>
    <property type="match status" value="2"/>
</dbReference>
<dbReference type="Gene3D" id="3.40.605.10">
    <property type="entry name" value="Aldehyde Dehydrogenase, Chain A, domain 1"/>
    <property type="match status" value="1"/>
</dbReference>
<evidence type="ECO:0000256" key="4">
    <source>
        <dbReference type="PROSITE-ProRule" id="PRU10007"/>
    </source>
</evidence>
<keyword evidence="3" id="KW-0520">NAD</keyword>
<reference evidence="8" key="1">
    <citation type="submission" date="2022-11" db="UniProtKB">
        <authorList>
            <consortium name="WormBaseParasite"/>
        </authorList>
    </citation>
    <scope>IDENTIFICATION</scope>
</reference>
<accession>A0A915K5B9</accession>
<dbReference type="GO" id="GO:0016620">
    <property type="term" value="F:oxidoreductase activity, acting on the aldehyde or oxo group of donors, NAD or NADP as acceptor"/>
    <property type="evidence" value="ECO:0007669"/>
    <property type="project" value="InterPro"/>
</dbReference>
<dbReference type="InterPro" id="IPR016160">
    <property type="entry name" value="Ald_DH_CS_CYS"/>
</dbReference>
<dbReference type="Proteomes" id="UP000887565">
    <property type="component" value="Unplaced"/>
</dbReference>
<evidence type="ECO:0000259" key="6">
    <source>
        <dbReference type="Pfam" id="PF00171"/>
    </source>
</evidence>
<dbReference type="InterPro" id="IPR016161">
    <property type="entry name" value="Ald_DH/histidinol_DH"/>
</dbReference>
<dbReference type="PROSITE" id="PS00687">
    <property type="entry name" value="ALDEHYDE_DEHYDR_GLU"/>
    <property type="match status" value="1"/>
</dbReference>
<dbReference type="CDD" id="cd07093">
    <property type="entry name" value="ALDH_F8_HMSADH"/>
    <property type="match status" value="1"/>
</dbReference>
<evidence type="ECO:0000256" key="5">
    <source>
        <dbReference type="RuleBase" id="RU003345"/>
    </source>
</evidence>
<keyword evidence="2 5" id="KW-0560">Oxidoreductase</keyword>
<dbReference type="AlphaFoldDB" id="A0A915K5B9"/>
<dbReference type="FunFam" id="3.40.605.10:FF:000007">
    <property type="entry name" value="NAD/NADP-dependent betaine aldehyde dehydrogenase"/>
    <property type="match status" value="1"/>
</dbReference>
<dbReference type="WBParaSite" id="nRc.2.0.1.t33940-RA">
    <property type="protein sequence ID" value="nRc.2.0.1.t33940-RA"/>
    <property type="gene ID" value="nRc.2.0.1.g33940"/>
</dbReference>
<proteinExistence type="inferred from homology"/>
<dbReference type="Gene3D" id="3.40.309.10">
    <property type="entry name" value="Aldehyde Dehydrogenase, Chain A, domain 2"/>
    <property type="match status" value="1"/>
</dbReference>
<feature type="domain" description="Aldehyde dehydrogenase" evidence="6">
    <location>
        <begin position="235"/>
        <end position="440"/>
    </location>
</feature>
<evidence type="ECO:0000256" key="1">
    <source>
        <dbReference type="ARBA" id="ARBA00009986"/>
    </source>
</evidence>
<evidence type="ECO:0000256" key="2">
    <source>
        <dbReference type="ARBA" id="ARBA00023002"/>
    </source>
</evidence>
<feature type="domain" description="Aldehyde dehydrogenase" evidence="6">
    <location>
        <begin position="2"/>
        <end position="211"/>
    </location>
</feature>
<dbReference type="PROSITE" id="PS00070">
    <property type="entry name" value="ALDEHYDE_DEHYDR_CYS"/>
    <property type="match status" value="1"/>
</dbReference>
<dbReference type="InterPro" id="IPR016163">
    <property type="entry name" value="Ald_DH_C"/>
</dbReference>
<evidence type="ECO:0000256" key="3">
    <source>
        <dbReference type="ARBA" id="ARBA00023027"/>
    </source>
</evidence>
<evidence type="ECO:0000313" key="7">
    <source>
        <dbReference type="Proteomes" id="UP000887565"/>
    </source>
</evidence>
<evidence type="ECO:0000313" key="8">
    <source>
        <dbReference type="WBParaSite" id="nRc.2.0.1.t33940-RA"/>
    </source>
</evidence>
<dbReference type="PANTHER" id="PTHR43720">
    <property type="entry name" value="2-AMINOMUCONIC SEMIALDEHYDE DEHYDROGENASE"/>
    <property type="match status" value="1"/>
</dbReference>
<dbReference type="InterPro" id="IPR016162">
    <property type="entry name" value="Ald_DH_N"/>
</dbReference>
<keyword evidence="7" id="KW-1185">Reference proteome</keyword>